<dbReference type="STRING" id="1221996.QY95_02247"/>
<dbReference type="Proteomes" id="UP000031563">
    <property type="component" value="Unassembled WGS sequence"/>
</dbReference>
<gene>
    <name evidence="1" type="ORF">QY95_02247</name>
</gene>
<reference evidence="1" key="1">
    <citation type="submission" date="2015-02" db="EMBL/GenBank/DDBJ databases">
        <title>Genome Assembly of Bacillaceae bacterium MTCC 8252.</title>
        <authorList>
            <person name="Verma A."/>
            <person name="Khatri I."/>
            <person name="Mual P."/>
            <person name="Subramanian S."/>
            <person name="Krishnamurthi S."/>
        </authorList>
    </citation>
    <scope>NUCLEOTIDE SEQUENCE [LARGE SCALE GENOMIC DNA]</scope>
    <source>
        <strain evidence="1">MTCC 8252</strain>
    </source>
</reference>
<dbReference type="InterPro" id="IPR008497">
    <property type="entry name" value="DUF779"/>
</dbReference>
<organism evidence="1 2">
    <name type="scientific">Bacillus thermotolerans</name>
    <name type="common">Quasibacillus thermotolerans</name>
    <dbReference type="NCBI Taxonomy" id="1221996"/>
    <lineage>
        <taxon>Bacteria</taxon>
        <taxon>Bacillati</taxon>
        <taxon>Bacillota</taxon>
        <taxon>Bacilli</taxon>
        <taxon>Bacillales</taxon>
        <taxon>Bacillaceae</taxon>
        <taxon>Bacillus</taxon>
    </lineage>
</organism>
<comment type="caution">
    <text evidence="1">The sequence shown here is derived from an EMBL/GenBank/DDBJ whole genome shotgun (WGS) entry which is preliminary data.</text>
</comment>
<name>A0A0F5I3B6_BACTR</name>
<dbReference type="PIRSF" id="PIRSF009151">
    <property type="entry name" value="DUF779"/>
    <property type="match status" value="1"/>
</dbReference>
<protein>
    <recommendedName>
        <fullName evidence="3">Acetaldehyde dehydrogenase</fullName>
    </recommendedName>
</protein>
<sequence length="118" mass="13177">MVARVTATPAAIELMEKLKEKHGPLMFHQSGGCCDGSSPMCYPRGEFLTGDSDVLLGEIGDSPFYISEAQYEYWKHTQLIIDVVDGRGGMFSLEGPEGKRFLTRSRVFTPEEREELSI</sequence>
<dbReference type="AlphaFoldDB" id="A0A0F5I3B6"/>
<evidence type="ECO:0000313" key="2">
    <source>
        <dbReference type="Proteomes" id="UP000031563"/>
    </source>
</evidence>
<dbReference type="OrthoDB" id="3725739at2"/>
<dbReference type="RefSeq" id="WP_039237143.1">
    <property type="nucleotide sequence ID" value="NZ_JWIQ02000005.1"/>
</dbReference>
<dbReference type="Pfam" id="PF05610">
    <property type="entry name" value="DUF779"/>
    <property type="match status" value="1"/>
</dbReference>
<evidence type="ECO:0000313" key="1">
    <source>
        <dbReference type="EMBL" id="KKB39617.1"/>
    </source>
</evidence>
<keyword evidence="2" id="KW-1185">Reference proteome</keyword>
<accession>A0A0F5HU20</accession>
<dbReference type="EMBL" id="JWIR02000040">
    <property type="protein sequence ID" value="KKB39617.1"/>
    <property type="molecule type" value="Genomic_DNA"/>
</dbReference>
<accession>A0A0F5I3B6</accession>
<proteinExistence type="predicted"/>
<evidence type="ECO:0008006" key="3">
    <source>
        <dbReference type="Google" id="ProtNLM"/>
    </source>
</evidence>